<name>A0ABX9KLP9_9BACI</name>
<accession>A0ABX9KLP9</accession>
<evidence type="ECO:0000313" key="1">
    <source>
        <dbReference type="EMBL" id="RFT60999.1"/>
    </source>
</evidence>
<dbReference type="PANTHER" id="PTHR11455:SF22">
    <property type="entry name" value="CRYPTOCHROME DASH"/>
    <property type="match status" value="1"/>
</dbReference>
<evidence type="ECO:0000313" key="2">
    <source>
        <dbReference type="Proteomes" id="UP000264294"/>
    </source>
</evidence>
<organism evidence="1 2">
    <name type="scientific">Bacillus clarus</name>
    <dbReference type="NCBI Taxonomy" id="2338372"/>
    <lineage>
        <taxon>Bacteria</taxon>
        <taxon>Bacillati</taxon>
        <taxon>Bacillota</taxon>
        <taxon>Bacilli</taxon>
        <taxon>Bacillales</taxon>
        <taxon>Bacillaceae</taxon>
        <taxon>Bacillus</taxon>
        <taxon>Bacillus cereus group</taxon>
    </lineage>
</organism>
<keyword evidence="2" id="KW-1185">Reference proteome</keyword>
<sequence>YEQAEVAELRSAGLQVQTVWQSSLIDPLCLPWPVQSLPAVFTTFRQALERARIAPSTPLSPPNRLPPWPAGVIIPPGLRAPAYVANQTLSTDSRASFPYGTPEFDGGETAGLRHLAQYLERQLPHTYKRTRNALAGVDFSSKWSPWLATGA</sequence>
<dbReference type="PANTHER" id="PTHR11455">
    <property type="entry name" value="CRYPTOCHROME"/>
    <property type="match status" value="1"/>
</dbReference>
<dbReference type="InterPro" id="IPR002081">
    <property type="entry name" value="Cryptochrome/DNA_photolyase_1"/>
</dbReference>
<proteinExistence type="predicted"/>
<gene>
    <name evidence="1" type="ORF">D0U04_30850</name>
</gene>
<feature type="non-terminal residue" evidence="1">
    <location>
        <position position="1"/>
    </location>
</feature>
<dbReference type="InterPro" id="IPR036134">
    <property type="entry name" value="Crypto/Photolyase_FAD-like_sf"/>
</dbReference>
<dbReference type="EMBL" id="QVOD01000177">
    <property type="protein sequence ID" value="RFT60999.1"/>
    <property type="molecule type" value="Genomic_DNA"/>
</dbReference>
<reference evidence="1 2" key="1">
    <citation type="submission" date="2018-08" db="EMBL/GenBank/DDBJ databases">
        <title>Bacillus clarus sp. nov. strain PS00077A.</title>
        <authorList>
            <person name="Mendez Acevedo M."/>
            <person name="Carroll L."/>
            <person name="Mukherjee M."/>
            <person name="Wiedmann M."/>
            <person name="Kovac J."/>
        </authorList>
    </citation>
    <scope>NUCLEOTIDE SEQUENCE [LARGE SCALE GENOMIC DNA]</scope>
    <source>
        <strain evidence="1 2">PS00077A</strain>
    </source>
</reference>
<dbReference type="Gene3D" id="1.25.40.80">
    <property type="match status" value="1"/>
</dbReference>
<dbReference type="InterPro" id="IPR036155">
    <property type="entry name" value="Crypto/Photolyase_N_sf"/>
</dbReference>
<comment type="caution">
    <text evidence="1">The sequence shown here is derived from an EMBL/GenBank/DDBJ whole genome shotgun (WGS) entry which is preliminary data.</text>
</comment>
<dbReference type="Proteomes" id="UP000264294">
    <property type="component" value="Unassembled WGS sequence"/>
</dbReference>
<dbReference type="SUPFAM" id="SSF52425">
    <property type="entry name" value="Cryptochrome/photolyase, N-terminal domain"/>
    <property type="match status" value="1"/>
</dbReference>
<feature type="non-terminal residue" evidence="1">
    <location>
        <position position="151"/>
    </location>
</feature>
<protein>
    <submittedName>
        <fullName evidence="1">DASH family cryptochrome</fullName>
    </submittedName>
</protein>
<dbReference type="SUPFAM" id="SSF48173">
    <property type="entry name" value="Cryptochrome/photolyase FAD-binding domain"/>
    <property type="match status" value="1"/>
</dbReference>